<dbReference type="PANTHER" id="PTHR47934:SF6">
    <property type="entry name" value="MITOCHONDRIAL GROUP I INTRON SPLICING FACTOR CCM1-RELATED"/>
    <property type="match status" value="1"/>
</dbReference>
<dbReference type="AlphaFoldDB" id="A0A0F4YMN9"/>
<gene>
    <name evidence="3" type="ORF">T310_6506</name>
</gene>
<reference evidence="3 4" key="1">
    <citation type="submission" date="2015-04" db="EMBL/GenBank/DDBJ databases">
        <authorList>
            <person name="Heijne W.H."/>
            <person name="Fedorova N.D."/>
            <person name="Nierman W.C."/>
            <person name="Vollebregt A.W."/>
            <person name="Zhao Z."/>
            <person name="Wu L."/>
            <person name="Kumar M."/>
            <person name="Stam H."/>
            <person name="van den Berg M.A."/>
            <person name="Pel H.J."/>
        </authorList>
    </citation>
    <scope>NUCLEOTIDE SEQUENCE [LARGE SCALE GENOMIC DNA]</scope>
    <source>
        <strain evidence="3 4">CBS 393.64</strain>
    </source>
</reference>
<dbReference type="GO" id="GO:0007005">
    <property type="term" value="P:mitochondrion organization"/>
    <property type="evidence" value="ECO:0007669"/>
    <property type="project" value="TreeGrafter"/>
</dbReference>
<feature type="repeat" description="PPR" evidence="1">
    <location>
        <begin position="599"/>
        <end position="633"/>
    </location>
</feature>
<feature type="region of interest" description="Disordered" evidence="2">
    <location>
        <begin position="1"/>
        <end position="41"/>
    </location>
</feature>
<comment type="caution">
    <text evidence="3">The sequence shown here is derived from an EMBL/GenBank/DDBJ whole genome shotgun (WGS) entry which is preliminary data.</text>
</comment>
<protein>
    <submittedName>
        <fullName evidence="3">Translation regulator (Cya5)</fullName>
    </submittedName>
</protein>
<dbReference type="NCBIfam" id="TIGR00756">
    <property type="entry name" value="PPR"/>
    <property type="match status" value="1"/>
</dbReference>
<dbReference type="Pfam" id="PF13812">
    <property type="entry name" value="PPR_3"/>
    <property type="match status" value="1"/>
</dbReference>
<evidence type="ECO:0000256" key="2">
    <source>
        <dbReference type="SAM" id="MobiDB-lite"/>
    </source>
</evidence>
<evidence type="ECO:0000256" key="1">
    <source>
        <dbReference type="PROSITE-ProRule" id="PRU00708"/>
    </source>
</evidence>
<accession>A0A0F4YMN9</accession>
<dbReference type="InterPro" id="IPR051114">
    <property type="entry name" value="Mito_RNA_Proc_CCM1"/>
</dbReference>
<feature type="repeat" description="PPR" evidence="1">
    <location>
        <begin position="493"/>
        <end position="527"/>
    </location>
</feature>
<dbReference type="GO" id="GO:0006396">
    <property type="term" value="P:RNA processing"/>
    <property type="evidence" value="ECO:0007669"/>
    <property type="project" value="TreeGrafter"/>
</dbReference>
<dbReference type="OrthoDB" id="1882346at2759"/>
<feature type="compositionally biased region" description="Basic and acidic residues" evidence="2">
    <location>
        <begin position="1231"/>
        <end position="1244"/>
    </location>
</feature>
<dbReference type="Gene3D" id="1.25.40.10">
    <property type="entry name" value="Tetratricopeptide repeat domain"/>
    <property type="match status" value="2"/>
</dbReference>
<dbReference type="PANTHER" id="PTHR47934">
    <property type="entry name" value="PENTATRICOPEPTIDE REPEAT-CONTAINING PROTEIN PET309, MITOCHONDRIAL"/>
    <property type="match status" value="1"/>
</dbReference>
<dbReference type="RefSeq" id="XP_013326111.1">
    <property type="nucleotide sequence ID" value="XM_013470657.1"/>
</dbReference>
<evidence type="ECO:0000313" key="3">
    <source>
        <dbReference type="EMBL" id="KKA19499.1"/>
    </source>
</evidence>
<keyword evidence="4" id="KW-1185">Reference proteome</keyword>
<feature type="compositionally biased region" description="Basic and acidic residues" evidence="2">
    <location>
        <begin position="1124"/>
        <end position="1133"/>
    </location>
</feature>
<dbReference type="GO" id="GO:0003729">
    <property type="term" value="F:mRNA binding"/>
    <property type="evidence" value="ECO:0007669"/>
    <property type="project" value="TreeGrafter"/>
</dbReference>
<feature type="region of interest" description="Disordered" evidence="2">
    <location>
        <begin position="864"/>
        <end position="895"/>
    </location>
</feature>
<proteinExistence type="predicted"/>
<dbReference type="GO" id="GO:0005739">
    <property type="term" value="C:mitochondrion"/>
    <property type="evidence" value="ECO:0007669"/>
    <property type="project" value="TreeGrafter"/>
</dbReference>
<evidence type="ECO:0000313" key="4">
    <source>
        <dbReference type="Proteomes" id="UP000053958"/>
    </source>
</evidence>
<dbReference type="STRING" id="1408163.A0A0F4YMN9"/>
<feature type="region of interest" description="Disordered" evidence="2">
    <location>
        <begin position="1184"/>
        <end position="1244"/>
    </location>
</feature>
<dbReference type="InterPro" id="IPR011990">
    <property type="entry name" value="TPR-like_helical_dom_sf"/>
</dbReference>
<dbReference type="Pfam" id="PF13041">
    <property type="entry name" value="PPR_2"/>
    <property type="match status" value="1"/>
</dbReference>
<dbReference type="PROSITE" id="PS51375">
    <property type="entry name" value="PPR"/>
    <property type="match status" value="2"/>
</dbReference>
<sequence>MPRERGTELPSELQWHDPQSEVSGSRRSRSHSLRAVEKSGLAADDTPRPFLDFLYPPKSQSFAFSWVARAKNGFLLRKKKRSAPDLARSYVSDVSNSASEPANVSQGVKLSRYEENIGGDVDQDRHEKEAALKVLLDAADRRDYDKVWDLWMDIGEPPGLRSSVLEYLSNSTSLVDLNRARRLFDAIPSEARSEKDYLHATMSLLRAGKYSDVKRICAEGMAKDLGIPAWSLALASFVETTQWSDALDLWDSRPAGLEKDLSHPALSQMKSLSDLPDRVLSLAQYLKGQEEADRDSRAAELAPFLLKMIFTSSDMMRDITTEMILNLTQAFKELGFLTARHYYSALDILQSFEVRSNVIRSIVVYRNFRWHLSSEIPPRKLLESLLRTLTSLEVTHGIQYLLDEFTNFYGKPSVEAYKLALTAFSRAGDAINVQKTFNDLVAEYGEPVSGQLERKPRTLRWVAPLLHVHARVGNVEETLKQFNRVSEFGLKPNRVCWNILLSAYTNAQDVDGAIKVWKQMIDAGHKPDSYTFGTLMGLCANRGDIDGVRHLFQLARENRVPITIPMLDTIVEVYCNNSRLDDAEEVAEASLALNLEGSRTRMWNILLWSYAFRADLDAVSRIFSRMEAVGVRPDDMTYAALMLSLALIGKPDSARRILRTLHRSRRVHATEFHYTIILYAYVKARNRDMAHIIYREIEERFQNPSLSPRLQMLKTFLDRDAQLSLETGSRDPSDVHLAMSEEFLIKAIAEFDIRQFASKQPRPGMGKQPLHEAFPALYYEYLITAYGTIGAYGKVGELFDEYMQKGRLVSQGEKGGPPPLRLLAALMYAHLRAGQYAKVEECWKMALPRAIQLASCPDLEELRFQDQPSDSGPPQPSLPQSVQKSQPLVVAEQQAESKDKATPILRSQRFILSRCLSLYMQALGHYNQHWKIPEVVSEFQKLGFSLTTQNWSTYVQVLAQSNKASDQLEAFVTFENKFMPNFPGWGRLRRGFAVRPEGAPATIDYLENPKRGRYRNSLGKAGRRLWSKIDPEFMQPTYVTLIYLASALIDFRERSIIDGGAQLRNLLSVAPKTVLAIGDMPYLREKFQGVLLRHQVEQGDKEMKPQEQFVWTGGVLGVGGEQRTATDPEKDQLSLEEVSADVPPSGRGESLAGDELPETPPRTLDYQDEQDIEAETLLEARRRRLGIDPLSEDEPEEEDKRAIPPKIAPDVLPGVSTNHSVSRKAPGQTTRDQDSDRLDDRPSS</sequence>
<name>A0A0F4YMN9_RASE3</name>
<dbReference type="Proteomes" id="UP000053958">
    <property type="component" value="Unassembled WGS sequence"/>
</dbReference>
<dbReference type="InterPro" id="IPR002885">
    <property type="entry name" value="PPR_rpt"/>
</dbReference>
<dbReference type="EMBL" id="LASV01000342">
    <property type="protein sequence ID" value="KKA19499.1"/>
    <property type="molecule type" value="Genomic_DNA"/>
</dbReference>
<organism evidence="3 4">
    <name type="scientific">Rasamsonia emersonii (strain ATCC 16479 / CBS 393.64 / IMI 116815)</name>
    <dbReference type="NCBI Taxonomy" id="1408163"/>
    <lineage>
        <taxon>Eukaryota</taxon>
        <taxon>Fungi</taxon>
        <taxon>Dikarya</taxon>
        <taxon>Ascomycota</taxon>
        <taxon>Pezizomycotina</taxon>
        <taxon>Eurotiomycetes</taxon>
        <taxon>Eurotiomycetidae</taxon>
        <taxon>Eurotiales</taxon>
        <taxon>Trichocomaceae</taxon>
        <taxon>Rasamsonia</taxon>
    </lineage>
</organism>
<feature type="compositionally biased region" description="Low complexity" evidence="2">
    <location>
        <begin position="878"/>
        <end position="887"/>
    </location>
</feature>
<feature type="region of interest" description="Disordered" evidence="2">
    <location>
        <begin position="1118"/>
        <end position="1169"/>
    </location>
</feature>
<dbReference type="GeneID" id="25318808"/>